<evidence type="ECO:0000313" key="2">
    <source>
        <dbReference type="EMBL" id="GAA0395554.1"/>
    </source>
</evidence>
<feature type="signal peptide" evidence="1">
    <location>
        <begin position="1"/>
        <end position="28"/>
    </location>
</feature>
<reference evidence="2 3" key="1">
    <citation type="journal article" date="2019" name="Int. J. Syst. Evol. Microbiol.">
        <title>The Global Catalogue of Microorganisms (GCM) 10K type strain sequencing project: providing services to taxonomists for standard genome sequencing and annotation.</title>
        <authorList>
            <consortium name="The Broad Institute Genomics Platform"/>
            <consortium name="The Broad Institute Genome Sequencing Center for Infectious Disease"/>
            <person name="Wu L."/>
            <person name="Ma J."/>
        </authorList>
    </citation>
    <scope>NUCLEOTIDE SEQUENCE [LARGE SCALE GENOMIC DNA]</scope>
    <source>
        <strain evidence="2 3">JCM 13476</strain>
    </source>
</reference>
<comment type="caution">
    <text evidence="2">The sequence shown here is derived from an EMBL/GenBank/DDBJ whole genome shotgun (WGS) entry which is preliminary data.</text>
</comment>
<gene>
    <name evidence="2" type="ORF">GCM10009093_22620</name>
</gene>
<protein>
    <recommendedName>
        <fullName evidence="4">Copper resistance protein B</fullName>
    </recommendedName>
</protein>
<proteinExistence type="predicted"/>
<dbReference type="RefSeq" id="WP_167178039.1">
    <property type="nucleotide sequence ID" value="NZ_BAAAEJ010000008.1"/>
</dbReference>
<name>A0ABN0YH86_9CAUL</name>
<evidence type="ECO:0000256" key="1">
    <source>
        <dbReference type="SAM" id="SignalP"/>
    </source>
</evidence>
<evidence type="ECO:0008006" key="4">
    <source>
        <dbReference type="Google" id="ProtNLM"/>
    </source>
</evidence>
<organism evidence="2 3">
    <name type="scientific">Brevundimonas terrae</name>
    <dbReference type="NCBI Taxonomy" id="363631"/>
    <lineage>
        <taxon>Bacteria</taxon>
        <taxon>Pseudomonadati</taxon>
        <taxon>Pseudomonadota</taxon>
        <taxon>Alphaproteobacteria</taxon>
        <taxon>Caulobacterales</taxon>
        <taxon>Caulobacteraceae</taxon>
        <taxon>Brevundimonas</taxon>
    </lineage>
</organism>
<dbReference type="EMBL" id="BAAAEJ010000008">
    <property type="protein sequence ID" value="GAA0395554.1"/>
    <property type="molecule type" value="Genomic_DNA"/>
</dbReference>
<keyword evidence="3" id="KW-1185">Reference proteome</keyword>
<evidence type="ECO:0000313" key="3">
    <source>
        <dbReference type="Proteomes" id="UP001500791"/>
    </source>
</evidence>
<sequence>MKHSGGLLHRLGALVVIAGTALAGPVMAGAWNQPEGQGLVIVKYEPVWSSFRFDEDGDQVALLQQRQDHVLSVWGEYGLSERVTLLVKTDWQDADDGFHRYRGMGPVEIGGRWQALDKDGWQVSLQASYVSDTQGRNAAWGSAGEGEQEADLRVLAGRSFGGRYPGFYELQLAQRWRDGLADEVRAEGTLGVHFRENYMAMAQFYAGKADIESDVGGARWLTLEAGIVRHWNDWSVQAGWRATTAGRNIPAGDGPIVALWKRF</sequence>
<feature type="chain" id="PRO_5045310777" description="Copper resistance protein B" evidence="1">
    <location>
        <begin position="29"/>
        <end position="263"/>
    </location>
</feature>
<accession>A0ABN0YH86</accession>
<dbReference type="Proteomes" id="UP001500791">
    <property type="component" value="Unassembled WGS sequence"/>
</dbReference>
<keyword evidence="1" id="KW-0732">Signal</keyword>